<evidence type="ECO:0000313" key="1">
    <source>
        <dbReference type="EMBL" id="GBC62938.1"/>
    </source>
</evidence>
<protein>
    <submittedName>
        <fullName evidence="1">Uncharacterized protein</fullName>
    </submittedName>
</protein>
<sequence>MYVVKIFDENATGDIDSLIMGLQWVLDRDIRGALPSAMIIRWFIWSFKWHPNRD</sequence>
<reference evidence="2" key="1">
    <citation type="submission" date="2017-11" db="EMBL/GenBank/DDBJ databases">
        <authorList>
            <person name="Watanabe M."/>
            <person name="Kojima H."/>
        </authorList>
    </citation>
    <scope>NUCLEOTIDE SEQUENCE [LARGE SCALE GENOMIC DNA]</scope>
    <source>
        <strain evidence="2">Tokyo 01</strain>
    </source>
</reference>
<name>A0A401G125_9BACT</name>
<keyword evidence="2" id="KW-1185">Reference proteome</keyword>
<dbReference type="EMBL" id="BEXT01000001">
    <property type="protein sequence ID" value="GBC62938.1"/>
    <property type="molecule type" value="Genomic_DNA"/>
</dbReference>
<reference evidence="2" key="2">
    <citation type="submission" date="2019-01" db="EMBL/GenBank/DDBJ databases">
        <title>Genome sequence of Desulfonema ishimotonii strain Tokyo 01.</title>
        <authorList>
            <person name="Fukui M."/>
        </authorList>
    </citation>
    <scope>NUCLEOTIDE SEQUENCE [LARGE SCALE GENOMIC DNA]</scope>
    <source>
        <strain evidence="2">Tokyo 01</strain>
    </source>
</reference>
<evidence type="ECO:0000313" key="2">
    <source>
        <dbReference type="Proteomes" id="UP000288096"/>
    </source>
</evidence>
<dbReference type="RefSeq" id="WP_166405187.1">
    <property type="nucleotide sequence ID" value="NZ_BEXT01000001.1"/>
</dbReference>
<proteinExistence type="predicted"/>
<dbReference type="AlphaFoldDB" id="A0A401G125"/>
<gene>
    <name evidence="1" type="ORF">DENIS_3922</name>
</gene>
<organism evidence="1 2">
    <name type="scientific">Desulfonema ishimotonii</name>
    <dbReference type="NCBI Taxonomy" id="45657"/>
    <lineage>
        <taxon>Bacteria</taxon>
        <taxon>Pseudomonadati</taxon>
        <taxon>Thermodesulfobacteriota</taxon>
        <taxon>Desulfobacteria</taxon>
        <taxon>Desulfobacterales</taxon>
        <taxon>Desulfococcaceae</taxon>
        <taxon>Desulfonema</taxon>
    </lineage>
</organism>
<dbReference type="Proteomes" id="UP000288096">
    <property type="component" value="Unassembled WGS sequence"/>
</dbReference>
<accession>A0A401G125</accession>
<comment type="caution">
    <text evidence="1">The sequence shown here is derived from an EMBL/GenBank/DDBJ whole genome shotgun (WGS) entry which is preliminary data.</text>
</comment>